<dbReference type="GO" id="GO:0071916">
    <property type="term" value="F:dipeptide transmembrane transporter activity"/>
    <property type="evidence" value="ECO:0007669"/>
    <property type="project" value="TreeGrafter"/>
</dbReference>
<feature type="transmembrane region" description="Helical" evidence="7">
    <location>
        <begin position="134"/>
        <end position="156"/>
    </location>
</feature>
<keyword evidence="10" id="KW-1185">Reference proteome</keyword>
<comment type="similarity">
    <text evidence="7">Belongs to the binding-protein-dependent transport system permease family.</text>
</comment>
<feature type="transmembrane region" description="Helical" evidence="7">
    <location>
        <begin position="239"/>
        <end position="266"/>
    </location>
</feature>
<keyword evidence="3" id="KW-1003">Cell membrane</keyword>
<dbReference type="SUPFAM" id="SSF161098">
    <property type="entry name" value="MetI-like"/>
    <property type="match status" value="1"/>
</dbReference>
<dbReference type="PANTHER" id="PTHR43163:SF6">
    <property type="entry name" value="DIPEPTIDE TRANSPORT SYSTEM PERMEASE PROTEIN DPPB-RELATED"/>
    <property type="match status" value="1"/>
</dbReference>
<dbReference type="CDD" id="cd06261">
    <property type="entry name" value="TM_PBP2"/>
    <property type="match status" value="1"/>
</dbReference>
<dbReference type="RefSeq" id="WP_236031934.1">
    <property type="nucleotide sequence ID" value="NZ_BNJF01000010.1"/>
</dbReference>
<feature type="transmembrane region" description="Helical" evidence="7">
    <location>
        <begin position="101"/>
        <end position="122"/>
    </location>
</feature>
<name>A0A8J3ID88_9CHLR</name>
<dbReference type="Gene3D" id="1.10.3720.10">
    <property type="entry name" value="MetI-like"/>
    <property type="match status" value="1"/>
</dbReference>
<dbReference type="InterPro" id="IPR035906">
    <property type="entry name" value="MetI-like_sf"/>
</dbReference>
<dbReference type="InterPro" id="IPR000515">
    <property type="entry name" value="MetI-like"/>
</dbReference>
<feature type="transmembrane region" description="Helical" evidence="7">
    <location>
        <begin position="9"/>
        <end position="30"/>
    </location>
</feature>
<comment type="caution">
    <text evidence="9">The sequence shown here is derived from an EMBL/GenBank/DDBJ whole genome shotgun (WGS) entry which is preliminary data.</text>
</comment>
<dbReference type="GO" id="GO:0005886">
    <property type="term" value="C:plasma membrane"/>
    <property type="evidence" value="ECO:0007669"/>
    <property type="project" value="UniProtKB-SubCell"/>
</dbReference>
<dbReference type="AlphaFoldDB" id="A0A8J3ID88"/>
<dbReference type="Pfam" id="PF00528">
    <property type="entry name" value="BPD_transp_1"/>
    <property type="match status" value="1"/>
</dbReference>
<accession>A0A8J3ID88</accession>
<evidence type="ECO:0000256" key="2">
    <source>
        <dbReference type="ARBA" id="ARBA00022448"/>
    </source>
</evidence>
<keyword evidence="6 7" id="KW-0472">Membrane</keyword>
<comment type="subcellular location">
    <subcellularLocation>
        <location evidence="1 7">Cell membrane</location>
        <topology evidence="1 7">Multi-pass membrane protein</topology>
    </subcellularLocation>
</comment>
<evidence type="ECO:0000256" key="3">
    <source>
        <dbReference type="ARBA" id="ARBA00022475"/>
    </source>
</evidence>
<dbReference type="Pfam" id="PF19300">
    <property type="entry name" value="BPD_transp_1_N"/>
    <property type="match status" value="1"/>
</dbReference>
<dbReference type="PROSITE" id="PS50928">
    <property type="entry name" value="ABC_TM1"/>
    <property type="match status" value="1"/>
</dbReference>
<reference evidence="9" key="1">
    <citation type="submission" date="2020-10" db="EMBL/GenBank/DDBJ databases">
        <title>Taxonomic study of unclassified bacteria belonging to the class Ktedonobacteria.</title>
        <authorList>
            <person name="Yabe S."/>
            <person name="Wang C.M."/>
            <person name="Zheng Y."/>
            <person name="Sakai Y."/>
            <person name="Cavaletti L."/>
            <person name="Monciardini P."/>
            <person name="Donadio S."/>
        </authorList>
    </citation>
    <scope>NUCLEOTIDE SEQUENCE</scope>
    <source>
        <strain evidence="9">SOSP1-1</strain>
    </source>
</reference>
<feature type="transmembrane region" description="Helical" evidence="7">
    <location>
        <begin position="286"/>
        <end position="307"/>
    </location>
</feature>
<evidence type="ECO:0000259" key="8">
    <source>
        <dbReference type="PROSITE" id="PS50928"/>
    </source>
</evidence>
<evidence type="ECO:0000256" key="1">
    <source>
        <dbReference type="ARBA" id="ARBA00004651"/>
    </source>
</evidence>
<protein>
    <submittedName>
        <fullName evidence="9">Peptide ABC transporter permease</fullName>
    </submittedName>
</protein>
<dbReference type="InterPro" id="IPR045621">
    <property type="entry name" value="BPD_transp_1_N"/>
</dbReference>
<feature type="domain" description="ABC transmembrane type-1" evidence="8">
    <location>
        <begin position="95"/>
        <end position="304"/>
    </location>
</feature>
<evidence type="ECO:0000256" key="5">
    <source>
        <dbReference type="ARBA" id="ARBA00022989"/>
    </source>
</evidence>
<proteinExistence type="inferred from homology"/>
<gene>
    <name evidence="9" type="ORF">KSX_92230</name>
</gene>
<evidence type="ECO:0000256" key="7">
    <source>
        <dbReference type="RuleBase" id="RU363032"/>
    </source>
</evidence>
<dbReference type="Proteomes" id="UP000612362">
    <property type="component" value="Unassembled WGS sequence"/>
</dbReference>
<evidence type="ECO:0000313" key="10">
    <source>
        <dbReference type="Proteomes" id="UP000612362"/>
    </source>
</evidence>
<feature type="transmembrane region" description="Helical" evidence="7">
    <location>
        <begin position="176"/>
        <end position="195"/>
    </location>
</feature>
<keyword evidence="2 7" id="KW-0813">Transport</keyword>
<organism evidence="9 10">
    <name type="scientific">Ktedonospora formicarum</name>
    <dbReference type="NCBI Taxonomy" id="2778364"/>
    <lineage>
        <taxon>Bacteria</taxon>
        <taxon>Bacillati</taxon>
        <taxon>Chloroflexota</taxon>
        <taxon>Ktedonobacteria</taxon>
        <taxon>Ktedonobacterales</taxon>
        <taxon>Ktedonobacteraceae</taxon>
        <taxon>Ktedonospora</taxon>
    </lineage>
</organism>
<keyword evidence="5 7" id="KW-1133">Transmembrane helix</keyword>
<evidence type="ECO:0000256" key="4">
    <source>
        <dbReference type="ARBA" id="ARBA00022692"/>
    </source>
</evidence>
<evidence type="ECO:0000313" key="9">
    <source>
        <dbReference type="EMBL" id="GHO51060.1"/>
    </source>
</evidence>
<dbReference type="PANTHER" id="PTHR43163">
    <property type="entry name" value="DIPEPTIDE TRANSPORT SYSTEM PERMEASE PROTEIN DPPB-RELATED"/>
    <property type="match status" value="1"/>
</dbReference>
<dbReference type="EMBL" id="BNJF01000010">
    <property type="protein sequence ID" value="GHO51060.1"/>
    <property type="molecule type" value="Genomic_DNA"/>
</dbReference>
<sequence length="316" mass="34762">MPQYIARRLLFIIPVALLVSFMTFMTIHLVPGDPARLLLGEEATPQTIAELHKQLGLDKSLPEQFGLWFWQALHGNLGQSIQLQQPVLQAIWQRLPASAELGVSALLFSLILAFPLGVYAATHRNTWIDWLVNVVSLLGTATPGFVLGLLLLLFFTVNLRIFPPGGYTPFTERPLINLRDLVLPMVTLGMGSVAVNMRQIRASMIEALNQDYVRTARAKGLRERTVLYSHALRNAIIPVLTIVGLQVGAVLAGTFAIETVFLWPGIGQLTVTSILSKDYPVVQGVVLLSALSYMAANLLVDIFYAILDPRIGFDAP</sequence>
<evidence type="ECO:0000256" key="6">
    <source>
        <dbReference type="ARBA" id="ARBA00023136"/>
    </source>
</evidence>
<keyword evidence="4 7" id="KW-0812">Transmembrane</keyword>